<name>A0ACA9QWS9_9GLOM</name>
<evidence type="ECO:0000313" key="1">
    <source>
        <dbReference type="EMBL" id="CAG8767733.1"/>
    </source>
</evidence>
<feature type="non-terminal residue" evidence="1">
    <location>
        <position position="109"/>
    </location>
</feature>
<accession>A0ACA9QWS9</accession>
<proteinExistence type="predicted"/>
<sequence>HETNSESIKLWDQFIGHIKKEYHYEKVALIGYCWGGGIASRIATMEAVIDSAICVHVSGSYQAALPNARVPVAYFIPEEDSLWNANLAAEIERKWKEESGRKYQFKVYP</sequence>
<reference evidence="1" key="1">
    <citation type="submission" date="2021-06" db="EMBL/GenBank/DDBJ databases">
        <authorList>
            <person name="Kallberg Y."/>
            <person name="Tangrot J."/>
            <person name="Rosling A."/>
        </authorList>
    </citation>
    <scope>NUCLEOTIDE SEQUENCE</scope>
    <source>
        <strain evidence="1">CL356</strain>
    </source>
</reference>
<gene>
    <name evidence="1" type="ORF">ACOLOM_LOCUS13560</name>
</gene>
<dbReference type="Proteomes" id="UP000789525">
    <property type="component" value="Unassembled WGS sequence"/>
</dbReference>
<evidence type="ECO:0000313" key="2">
    <source>
        <dbReference type="Proteomes" id="UP000789525"/>
    </source>
</evidence>
<feature type="non-terminal residue" evidence="1">
    <location>
        <position position="1"/>
    </location>
</feature>
<keyword evidence="2" id="KW-1185">Reference proteome</keyword>
<dbReference type="EMBL" id="CAJVPT010062897">
    <property type="protein sequence ID" value="CAG8767733.1"/>
    <property type="molecule type" value="Genomic_DNA"/>
</dbReference>
<protein>
    <submittedName>
        <fullName evidence="1">16984_t:CDS:1</fullName>
    </submittedName>
</protein>
<organism evidence="1 2">
    <name type="scientific">Acaulospora colombiana</name>
    <dbReference type="NCBI Taxonomy" id="27376"/>
    <lineage>
        <taxon>Eukaryota</taxon>
        <taxon>Fungi</taxon>
        <taxon>Fungi incertae sedis</taxon>
        <taxon>Mucoromycota</taxon>
        <taxon>Glomeromycotina</taxon>
        <taxon>Glomeromycetes</taxon>
        <taxon>Diversisporales</taxon>
        <taxon>Acaulosporaceae</taxon>
        <taxon>Acaulospora</taxon>
    </lineage>
</organism>
<comment type="caution">
    <text evidence="1">The sequence shown here is derived from an EMBL/GenBank/DDBJ whole genome shotgun (WGS) entry which is preliminary data.</text>
</comment>